<organism evidence="7 8">
    <name type="scientific">Acrobeloides nanus</name>
    <dbReference type="NCBI Taxonomy" id="290746"/>
    <lineage>
        <taxon>Eukaryota</taxon>
        <taxon>Metazoa</taxon>
        <taxon>Ecdysozoa</taxon>
        <taxon>Nematoda</taxon>
        <taxon>Chromadorea</taxon>
        <taxon>Rhabditida</taxon>
        <taxon>Tylenchina</taxon>
        <taxon>Cephalobomorpha</taxon>
        <taxon>Cephaloboidea</taxon>
        <taxon>Cephalobidae</taxon>
        <taxon>Acrobeloides</taxon>
    </lineage>
</organism>
<proteinExistence type="inferred from homology"/>
<keyword evidence="3 6" id="KW-0812">Transmembrane</keyword>
<reference evidence="8" key="1">
    <citation type="submission" date="2022-11" db="UniProtKB">
        <authorList>
            <consortium name="WormBaseParasite"/>
        </authorList>
    </citation>
    <scope>IDENTIFICATION</scope>
</reference>
<protein>
    <submittedName>
        <fullName evidence="8">NADH dehydrogenase subunit 4</fullName>
    </submittedName>
</protein>
<evidence type="ECO:0000313" key="8">
    <source>
        <dbReference type="WBParaSite" id="ACRNAN_Path_169.g601.t1"/>
    </source>
</evidence>
<evidence type="ECO:0000256" key="1">
    <source>
        <dbReference type="ARBA" id="ARBA00004141"/>
    </source>
</evidence>
<keyword evidence="4 6" id="KW-1133">Transmembrane helix</keyword>
<feature type="transmembrane region" description="Helical" evidence="6">
    <location>
        <begin position="12"/>
        <end position="38"/>
    </location>
</feature>
<dbReference type="PANTHER" id="PTHR22779:SF6">
    <property type="entry name" value="SD17342P"/>
    <property type="match status" value="1"/>
</dbReference>
<dbReference type="GO" id="GO:0016020">
    <property type="term" value="C:membrane"/>
    <property type="evidence" value="ECO:0007669"/>
    <property type="project" value="UniProtKB-SubCell"/>
</dbReference>
<dbReference type="Pfam" id="PF10190">
    <property type="entry name" value="Tmemb_170"/>
    <property type="match status" value="1"/>
</dbReference>
<dbReference type="Proteomes" id="UP000887540">
    <property type="component" value="Unplaced"/>
</dbReference>
<comment type="similarity">
    <text evidence="2">Belongs to the TMEM170 family.</text>
</comment>
<evidence type="ECO:0000256" key="6">
    <source>
        <dbReference type="SAM" id="Phobius"/>
    </source>
</evidence>
<dbReference type="AlphaFoldDB" id="A0A914C2Y7"/>
<comment type="subcellular location">
    <subcellularLocation>
        <location evidence="1">Membrane</location>
        <topology evidence="1">Multi-pass membrane protein</topology>
    </subcellularLocation>
</comment>
<evidence type="ECO:0000256" key="5">
    <source>
        <dbReference type="ARBA" id="ARBA00023136"/>
    </source>
</evidence>
<name>A0A914C2Y7_9BILA</name>
<evidence type="ECO:0000313" key="7">
    <source>
        <dbReference type="Proteomes" id="UP000887540"/>
    </source>
</evidence>
<feature type="transmembrane region" description="Helical" evidence="6">
    <location>
        <begin position="50"/>
        <end position="70"/>
    </location>
</feature>
<evidence type="ECO:0000256" key="3">
    <source>
        <dbReference type="ARBA" id="ARBA00022692"/>
    </source>
</evidence>
<accession>A0A914C2Y7</accession>
<evidence type="ECO:0000256" key="4">
    <source>
        <dbReference type="ARBA" id="ARBA00022989"/>
    </source>
</evidence>
<dbReference type="PANTHER" id="PTHR22779">
    <property type="entry name" value="SD17342P"/>
    <property type="match status" value="1"/>
</dbReference>
<keyword evidence="7" id="KW-1185">Reference proteome</keyword>
<dbReference type="InterPro" id="IPR019334">
    <property type="entry name" value="TMEM170A/B/YPR153W-like"/>
</dbReference>
<dbReference type="WBParaSite" id="ACRNAN_Path_169.g601.t1">
    <property type="protein sequence ID" value="ACRNAN_Path_169.g601.t1"/>
    <property type="gene ID" value="ACRNAN_Path_169.g601"/>
</dbReference>
<keyword evidence="5 6" id="KW-0472">Membrane</keyword>
<evidence type="ECO:0000256" key="2">
    <source>
        <dbReference type="ARBA" id="ARBA00006325"/>
    </source>
</evidence>
<sequence length="72" mass="7935">MLRHHKWRLLSVIPLVILVIGPTTIGVITSGLIALTFATADKSINCWHSMILGCSQTAFIVLFSFIRILATL</sequence>